<feature type="domain" description="GB1/RHD3-type G" evidence="7">
    <location>
        <begin position="1110"/>
        <end position="1261"/>
    </location>
</feature>
<evidence type="ECO:0000313" key="9">
    <source>
        <dbReference type="Proteomes" id="UP001159405"/>
    </source>
</evidence>
<keyword evidence="9" id="KW-1185">Reference proteome</keyword>
<keyword evidence="5" id="KW-0175">Coiled coil</keyword>
<feature type="region of interest" description="Disordered" evidence="6">
    <location>
        <begin position="30"/>
        <end position="53"/>
    </location>
</feature>
<evidence type="ECO:0000256" key="4">
    <source>
        <dbReference type="PROSITE-ProRule" id="PRU01052"/>
    </source>
</evidence>
<evidence type="ECO:0000256" key="2">
    <source>
        <dbReference type="ARBA" id="ARBA00022801"/>
    </source>
</evidence>
<dbReference type="InterPro" id="IPR027417">
    <property type="entry name" value="P-loop_NTPase"/>
</dbReference>
<protein>
    <recommendedName>
        <fullName evidence="7">GB1/RHD3-type G domain-containing protein</fullName>
    </recommendedName>
</protein>
<keyword evidence="3" id="KW-0342">GTP-binding</keyword>
<proteinExistence type="inferred from homology"/>
<sequence>MDKEWSERFKTREDEDKAIEVALEQSLKEYENRHSYNQSERSERFKTREDEDEAIDKALEQSLEEYENRHSYNQSEQRVQQDRQCREAELSSAEICPMTTCLKENHQRTSPGSENVLLARDVYKAETGTACTSTGNERKAIPLCLPNNCKWNSQARENKKTEEQRSSLYVVDEAIEKLREVKGPVCVVSIAGPYRKGKSYILSEAFAQPNVFPLGHEMVAETMGIWLWIVPEKYKDSNGQEFTVVLLDSEGIDAASSVGYDDNQIFTLTVLLASVLIYNSQGVPTRRDLEGLDFITKLSQRIQVRSNQGVYVKQKETEMFHRTFPYFLWLLRDVTQAIPRDCKDLKDYFLKKVFRDQDSASLSSSRRQGQQVAESILRYFSGFEAFYLPPPTAEEGIMRTLNENRSRVRPQFLTKLEEFKTLLKSTLFPKRSCFDGQLVTGEGLAALITLYVEAINTPGAVPNVQSAWETFVETKCIDARNVALDVYNTRMREVLSSKLPCDNDEIRKVHSDSLEECQQHFMAETTGISTITTEKYLRLLKHSLIQKLTEWQTENTRLTKELCYDLLSKLKQQHLDPILRQLQRHGGSNLSFDDIIGVYHRIKDDYEGQAVGAKDVIAATFFDFQPELARETKQYLEILRQMKHFDEKAAREMRVKAYQERERKRLEEQQLRLQQENQEHKNEMEMLIARLETERAQYRQQMYSELEAQRVQMQNMMAANMKQAEQEREAFIKDNQALEERFLEVQRSNEENMKLIRNMTALIARQHKEKEVLRENAKELPKDKMEGLLNEMSERHADEVGALLKETEGQFEEINKLKQETSNEEDENVCHKKMDEIPEMIKLRSEAVGNVRKKIAETSQEQEQGWISSCIKKGLKVIARTAKPIGSIISIVQPETAAFVGPASDAIGSVADELSDVCSVICFHFNFDWNVNPTANSPSSFWIVERPSNNFAEKKKRKTILLLFPGEFKKTKRRQKRNGDRSSAESWRFRFQLEDEEDALAKALERSTLDAQVNNSSQPLDENTRINSEDDEQLARAIQLSLSKTHAGLEGKIEFAHGTLAQGGRKLAIPLCLPNNWEWNPTTGKCTKKEDRRSFLYVVEEAIAQLRQIKGPVCVVSIAGTYRKGKSFVLSQAFDQPGIFPLGHFMEPETMGIWLWVVPRKYKNSNGQEFTVVLLDSEGIDAASGKGLDDHQIFTLTVLLASVLIYNSQGVPTRHDVEGLDFIVKLAQRIHIRSNSGKDSKVKDIEFFHKTFPYFIWLLRDVTQSIPTDCKDIRDYFLKKVFQEQTSSSPGDESPKVSESILRLFPGFDAFMLPPPTVDSELMKTLTEKKDRVNPSFWSALENFKLLIRSNLAPKHSYNHGEYVTGEGLASLVNYYVKAINTPGVIPNVQRAWDQFVETKCSDAIKNALATYDALLKSQLSGELPCDSSRIRTSHDVAFKESENHFMAEIAGISTNKVEIKMRELKEFMDERLLSWQCENEARTKESCKELLVQLKKRHLDPVMERLQGREGAKLSFEDIINAYDTIKDDYRKLAKGAEDVIAAVFFEYHRELIQEKQQYLGLLKQLKDFDENLARELTAKAYQEQERRRLQEQQLRLQQENRDQRREMEILIKNLNEEKERVSEQMKSEIIAQQEQMKNMMDANMRQAQEDRKAFIEENEALKDNLREIQKNNEENAKLVKQYSDLAAKKDEEMQKLRQDMRMQRKAAQDREAEIQKLNDKHDKEMRAIRQKMEKEKVKIGYGCTGFTTRAQTAVKRNEKIQQTYCDQEEVEKPGFITKALKFVGRYVAPAVGAAVSFVAPAIAPIAGAVATGVSAVAEFCSIM</sequence>
<dbReference type="SUPFAM" id="SSF48340">
    <property type="entry name" value="Interferon-induced guanylate-binding protein 1 (GBP1), C-terminal domain"/>
    <property type="match status" value="2"/>
</dbReference>
<dbReference type="PANTHER" id="PTHR10751">
    <property type="entry name" value="GUANYLATE BINDING PROTEIN"/>
    <property type="match status" value="1"/>
</dbReference>
<dbReference type="InterPro" id="IPR003903">
    <property type="entry name" value="UIM_dom"/>
</dbReference>
<keyword evidence="1" id="KW-0547">Nucleotide-binding</keyword>
<evidence type="ECO:0000259" key="7">
    <source>
        <dbReference type="PROSITE" id="PS51715"/>
    </source>
</evidence>
<gene>
    <name evidence="8" type="ORF">PLOB_00006611</name>
</gene>
<evidence type="ECO:0000256" key="1">
    <source>
        <dbReference type="ARBA" id="ARBA00022741"/>
    </source>
</evidence>
<dbReference type="PROSITE" id="PS50330">
    <property type="entry name" value="UIM"/>
    <property type="match status" value="2"/>
</dbReference>
<dbReference type="Pfam" id="PF02841">
    <property type="entry name" value="GBP_C"/>
    <property type="match status" value="2"/>
</dbReference>
<dbReference type="InterPro" id="IPR030386">
    <property type="entry name" value="G_GB1_RHD3_dom"/>
</dbReference>
<dbReference type="Gene3D" id="3.40.50.300">
    <property type="entry name" value="P-loop containing nucleotide triphosphate hydrolases"/>
    <property type="match status" value="2"/>
</dbReference>
<keyword evidence="2" id="KW-0378">Hydrolase</keyword>
<comment type="similarity">
    <text evidence="4">Belongs to the TRAFAC class dynamin-like GTPase superfamily. GB1/RHD3 GTPase family.</text>
</comment>
<dbReference type="InterPro" id="IPR015894">
    <property type="entry name" value="Guanylate-bd_N"/>
</dbReference>
<dbReference type="Proteomes" id="UP001159405">
    <property type="component" value="Unassembled WGS sequence"/>
</dbReference>
<feature type="domain" description="GB1/RHD3-type G" evidence="7">
    <location>
        <begin position="182"/>
        <end position="280"/>
    </location>
</feature>
<organism evidence="8 9">
    <name type="scientific">Porites lobata</name>
    <dbReference type="NCBI Taxonomy" id="104759"/>
    <lineage>
        <taxon>Eukaryota</taxon>
        <taxon>Metazoa</taxon>
        <taxon>Cnidaria</taxon>
        <taxon>Anthozoa</taxon>
        <taxon>Hexacorallia</taxon>
        <taxon>Scleractinia</taxon>
        <taxon>Fungiina</taxon>
        <taxon>Poritidae</taxon>
        <taxon>Porites</taxon>
    </lineage>
</organism>
<dbReference type="SUPFAM" id="SSF52540">
    <property type="entry name" value="P-loop containing nucleoside triphosphate hydrolases"/>
    <property type="match status" value="2"/>
</dbReference>
<dbReference type="PROSITE" id="PS51715">
    <property type="entry name" value="G_GB1_RHD3"/>
    <property type="match status" value="2"/>
</dbReference>
<comment type="caution">
    <text evidence="8">The sequence shown here is derived from an EMBL/GenBank/DDBJ whole genome shotgun (WGS) entry which is preliminary data.</text>
</comment>
<name>A0ABN8NDL9_9CNID</name>
<reference evidence="8 9" key="1">
    <citation type="submission" date="2022-05" db="EMBL/GenBank/DDBJ databases">
        <authorList>
            <consortium name="Genoscope - CEA"/>
            <person name="William W."/>
        </authorList>
    </citation>
    <scope>NUCLEOTIDE SEQUENCE [LARGE SCALE GENOMIC DNA]</scope>
</reference>
<evidence type="ECO:0000256" key="5">
    <source>
        <dbReference type="SAM" id="Coils"/>
    </source>
</evidence>
<feature type="coiled-coil region" evidence="5">
    <location>
        <begin position="656"/>
        <end position="776"/>
    </location>
</feature>
<evidence type="ECO:0000256" key="3">
    <source>
        <dbReference type="ARBA" id="ARBA00023134"/>
    </source>
</evidence>
<feature type="coiled-coil region" evidence="5">
    <location>
        <begin position="1581"/>
        <end position="1740"/>
    </location>
</feature>
<dbReference type="InterPro" id="IPR036543">
    <property type="entry name" value="Guanylate-bd_C_sf"/>
</dbReference>
<evidence type="ECO:0000256" key="6">
    <source>
        <dbReference type="SAM" id="MobiDB-lite"/>
    </source>
</evidence>
<accession>A0ABN8NDL9</accession>
<dbReference type="Pfam" id="PF02263">
    <property type="entry name" value="GBP"/>
    <property type="match status" value="2"/>
</dbReference>
<dbReference type="EMBL" id="CALNXK010000013">
    <property type="protein sequence ID" value="CAH3045098.1"/>
    <property type="molecule type" value="Genomic_DNA"/>
</dbReference>
<dbReference type="SMART" id="SM00726">
    <property type="entry name" value="UIM"/>
    <property type="match status" value="4"/>
</dbReference>
<dbReference type="Gene3D" id="1.20.1000.10">
    <property type="entry name" value="Guanylate-binding protein, C-terminal domain"/>
    <property type="match status" value="2"/>
</dbReference>
<dbReference type="InterPro" id="IPR003191">
    <property type="entry name" value="Guanylate-bd/ATL_C"/>
</dbReference>
<evidence type="ECO:0000313" key="8">
    <source>
        <dbReference type="EMBL" id="CAH3045098.1"/>
    </source>
</evidence>